<keyword evidence="2" id="KW-1185">Reference proteome</keyword>
<organism evidence="1 2">
    <name type="scientific">Eumeta variegata</name>
    <name type="common">Bagworm moth</name>
    <name type="synonym">Eumeta japonica</name>
    <dbReference type="NCBI Taxonomy" id="151549"/>
    <lineage>
        <taxon>Eukaryota</taxon>
        <taxon>Metazoa</taxon>
        <taxon>Ecdysozoa</taxon>
        <taxon>Arthropoda</taxon>
        <taxon>Hexapoda</taxon>
        <taxon>Insecta</taxon>
        <taxon>Pterygota</taxon>
        <taxon>Neoptera</taxon>
        <taxon>Endopterygota</taxon>
        <taxon>Lepidoptera</taxon>
        <taxon>Glossata</taxon>
        <taxon>Ditrysia</taxon>
        <taxon>Tineoidea</taxon>
        <taxon>Psychidae</taxon>
        <taxon>Oiketicinae</taxon>
        <taxon>Eumeta</taxon>
    </lineage>
</organism>
<dbReference type="AlphaFoldDB" id="A0A4C1VFF1"/>
<sequence>MMQLNAFLPNYDINKDEAHHRKIRLAAMITPSGTKHRAAVEVHFFPISSPRIDQVTARIIREVRKEGRFVVLPKGNGKHMTDPKAYRPLTLLPVFGNTLERVILR</sequence>
<reference evidence="1 2" key="1">
    <citation type="journal article" date="2019" name="Commun. Biol.">
        <title>The bagworm genome reveals a unique fibroin gene that provides high tensile strength.</title>
        <authorList>
            <person name="Kono N."/>
            <person name="Nakamura H."/>
            <person name="Ohtoshi R."/>
            <person name="Tomita M."/>
            <person name="Numata K."/>
            <person name="Arakawa K."/>
        </authorList>
    </citation>
    <scope>NUCLEOTIDE SEQUENCE [LARGE SCALE GENOMIC DNA]</scope>
</reference>
<evidence type="ECO:0000313" key="1">
    <source>
        <dbReference type="EMBL" id="GBP37022.1"/>
    </source>
</evidence>
<evidence type="ECO:0000313" key="2">
    <source>
        <dbReference type="Proteomes" id="UP000299102"/>
    </source>
</evidence>
<dbReference type="Proteomes" id="UP000299102">
    <property type="component" value="Unassembled WGS sequence"/>
</dbReference>
<gene>
    <name evidence="1" type="ORF">EVAR_31020_1</name>
</gene>
<accession>A0A4C1VFF1</accession>
<dbReference type="EMBL" id="BGZK01000327">
    <property type="protein sequence ID" value="GBP37022.1"/>
    <property type="molecule type" value="Genomic_DNA"/>
</dbReference>
<comment type="caution">
    <text evidence="1">The sequence shown here is derived from an EMBL/GenBank/DDBJ whole genome shotgun (WGS) entry which is preliminary data.</text>
</comment>
<name>A0A4C1VFF1_EUMVA</name>
<dbReference type="OrthoDB" id="411871at2759"/>
<protein>
    <submittedName>
        <fullName evidence="1">Uncharacterized protein</fullName>
    </submittedName>
</protein>
<proteinExistence type="predicted"/>